<dbReference type="EC" id="2.7.7.79" evidence="1"/>
<comment type="caution">
    <text evidence="1">The sequence shown here is derived from an EMBL/GenBank/DDBJ whole genome shotgun (WGS) entry which is preliminary data.</text>
</comment>
<accession>A0ACC3SEN1</accession>
<dbReference type="Proteomes" id="UP001320706">
    <property type="component" value="Unassembled WGS sequence"/>
</dbReference>
<protein>
    <submittedName>
        <fullName evidence="1">tRNA-His guanylyltransferase</fullName>
        <ecNumber evidence="1">2.7.7.79</ecNumber>
    </submittedName>
</protein>
<evidence type="ECO:0000313" key="2">
    <source>
        <dbReference type="Proteomes" id="UP001320706"/>
    </source>
</evidence>
<evidence type="ECO:0000313" key="1">
    <source>
        <dbReference type="EMBL" id="KAK8211311.1"/>
    </source>
</evidence>
<keyword evidence="1" id="KW-0548">Nucleotidyltransferase</keyword>
<reference evidence="1" key="1">
    <citation type="submission" date="2024-02" db="EMBL/GenBank/DDBJ databases">
        <title>Metagenome Assembled Genome of Zalaria obscura JY119.</title>
        <authorList>
            <person name="Vighnesh L."/>
            <person name="Jagadeeshwari U."/>
            <person name="Venkata Ramana C."/>
            <person name="Sasikala C."/>
        </authorList>
    </citation>
    <scope>NUCLEOTIDE SEQUENCE</scope>
    <source>
        <strain evidence="1">JY119</strain>
    </source>
</reference>
<dbReference type="EMBL" id="JAMKPW020000014">
    <property type="protein sequence ID" value="KAK8211311.1"/>
    <property type="molecule type" value="Genomic_DNA"/>
</dbReference>
<proteinExistence type="predicted"/>
<gene>
    <name evidence="1" type="primary">THG1</name>
    <name evidence="1" type="ORF">M8818_003278</name>
</gene>
<sequence>MANSEFQYVRLHETWDGLAPDNWIVVRIDGKGFSKFTKRYDFAKPNDRRAIDLMNAAAVEVVKQFVDIVVAYGQSDEYSFVFHEDTTLFDRRAFKLATTIATTFSVEYALQWPQFFPGQPLTRPFPTFDGRTVLYPKLRNLRDYLSWRQADCHINNLYNTTFWSMVQLGGMTPTAAELELKKWLNQNQGTVSADKNEILFSRFKINYNNEPEVYRKGSVVFREFDDPPPSTDTNIDPHSATNPPTPTQPHQTQTKPLSKTQAEKERKRRQKARVVVEHVDIIKDGFWDSRPWILASRGGGRLGGPGEVVGRE</sequence>
<keyword evidence="1" id="KW-0808">Transferase</keyword>
<organism evidence="1 2">
    <name type="scientific">Zalaria obscura</name>
    <dbReference type="NCBI Taxonomy" id="2024903"/>
    <lineage>
        <taxon>Eukaryota</taxon>
        <taxon>Fungi</taxon>
        <taxon>Dikarya</taxon>
        <taxon>Ascomycota</taxon>
        <taxon>Pezizomycotina</taxon>
        <taxon>Dothideomycetes</taxon>
        <taxon>Dothideomycetidae</taxon>
        <taxon>Dothideales</taxon>
        <taxon>Zalariaceae</taxon>
        <taxon>Zalaria</taxon>
    </lineage>
</organism>
<name>A0ACC3SEN1_9PEZI</name>
<keyword evidence="2" id="KW-1185">Reference proteome</keyword>